<dbReference type="AlphaFoldDB" id="A0AA38W2K0"/>
<evidence type="ECO:0000256" key="2">
    <source>
        <dbReference type="ARBA" id="ARBA00022737"/>
    </source>
</evidence>
<comment type="caution">
    <text evidence="11">The sequence shown here is derived from an EMBL/GenBank/DDBJ whole genome shotgun (WGS) entry which is preliminary data.</text>
</comment>
<feature type="region of interest" description="Disordered" evidence="7">
    <location>
        <begin position="513"/>
        <end position="601"/>
    </location>
</feature>
<feature type="region of interest" description="Disordered" evidence="7">
    <location>
        <begin position="630"/>
        <end position="697"/>
    </location>
</feature>
<dbReference type="CDD" id="cd02340">
    <property type="entry name" value="ZZ_NBR1_like"/>
    <property type="match status" value="1"/>
</dbReference>
<dbReference type="PANTHER" id="PTHR23055">
    <property type="entry name" value="CALCIUM BINDING PROTEINS"/>
    <property type="match status" value="1"/>
</dbReference>
<keyword evidence="3 6" id="KW-0863">Zinc-finger</keyword>
<evidence type="ECO:0000256" key="3">
    <source>
        <dbReference type="ARBA" id="ARBA00022771"/>
    </source>
</evidence>
<dbReference type="InterPro" id="IPR018247">
    <property type="entry name" value="EF_Hand_1_Ca_BS"/>
</dbReference>
<name>A0AA38W2K0_9PEZI</name>
<dbReference type="Pfam" id="PF00569">
    <property type="entry name" value="ZZ"/>
    <property type="match status" value="1"/>
</dbReference>
<evidence type="ECO:0000256" key="5">
    <source>
        <dbReference type="ARBA" id="ARBA00022837"/>
    </source>
</evidence>
<dbReference type="GO" id="GO:0008270">
    <property type="term" value="F:zinc ion binding"/>
    <property type="evidence" value="ECO:0007669"/>
    <property type="project" value="UniProtKB-KW"/>
</dbReference>
<reference evidence="11" key="1">
    <citation type="submission" date="2022-07" db="EMBL/GenBank/DDBJ databases">
        <title>Fungi with potential for degradation of polypropylene.</title>
        <authorList>
            <person name="Gostincar C."/>
        </authorList>
    </citation>
    <scope>NUCLEOTIDE SEQUENCE</scope>
    <source>
        <strain evidence="11">EXF-13287</strain>
    </source>
</reference>
<feature type="compositionally biased region" description="Polar residues" evidence="7">
    <location>
        <begin position="648"/>
        <end position="658"/>
    </location>
</feature>
<dbReference type="GO" id="GO:0005829">
    <property type="term" value="C:cytosol"/>
    <property type="evidence" value="ECO:0007669"/>
    <property type="project" value="TreeGrafter"/>
</dbReference>
<dbReference type="GO" id="GO:0005509">
    <property type="term" value="F:calcium ion binding"/>
    <property type="evidence" value="ECO:0007669"/>
    <property type="project" value="InterPro"/>
</dbReference>
<evidence type="ECO:0000259" key="10">
    <source>
        <dbReference type="PROSITE" id="PS50222"/>
    </source>
</evidence>
<gene>
    <name evidence="11" type="ORF">NKR19_g2274</name>
</gene>
<keyword evidence="5" id="KW-0106">Calcium</keyword>
<feature type="domain" description="EF-hand" evidence="10">
    <location>
        <begin position="317"/>
        <end position="352"/>
    </location>
</feature>
<dbReference type="GO" id="GO:0016020">
    <property type="term" value="C:membrane"/>
    <property type="evidence" value="ECO:0007669"/>
    <property type="project" value="TreeGrafter"/>
</dbReference>
<dbReference type="PROSITE" id="PS50135">
    <property type="entry name" value="ZF_ZZ_2"/>
    <property type="match status" value="1"/>
</dbReference>
<dbReference type="InterPro" id="IPR011992">
    <property type="entry name" value="EF-hand-dom_pair"/>
</dbReference>
<feature type="transmembrane region" description="Helical" evidence="8">
    <location>
        <begin position="16"/>
        <end position="34"/>
    </location>
</feature>
<evidence type="ECO:0000256" key="1">
    <source>
        <dbReference type="ARBA" id="ARBA00022723"/>
    </source>
</evidence>
<keyword evidence="8" id="KW-1133">Transmembrane helix</keyword>
<keyword evidence="8" id="KW-0472">Membrane</keyword>
<evidence type="ECO:0000256" key="4">
    <source>
        <dbReference type="ARBA" id="ARBA00022833"/>
    </source>
</evidence>
<keyword evidence="1" id="KW-0479">Metal-binding</keyword>
<dbReference type="EMBL" id="JANBVN010000022">
    <property type="protein sequence ID" value="KAJ9161496.1"/>
    <property type="molecule type" value="Genomic_DNA"/>
</dbReference>
<feature type="compositionally biased region" description="Basic and acidic residues" evidence="7">
    <location>
        <begin position="513"/>
        <end position="523"/>
    </location>
</feature>
<protein>
    <submittedName>
        <fullName evidence="11">Protein ref(2)P</fullName>
    </submittedName>
</protein>
<feature type="compositionally biased region" description="Basic residues" evidence="7">
    <location>
        <begin position="52"/>
        <end position="66"/>
    </location>
</feature>
<dbReference type="InterPro" id="IPR028846">
    <property type="entry name" value="Recoverin"/>
</dbReference>
<evidence type="ECO:0000256" key="7">
    <source>
        <dbReference type="SAM" id="MobiDB-lite"/>
    </source>
</evidence>
<feature type="region of interest" description="Disordered" evidence="7">
    <location>
        <begin position="45"/>
        <end position="98"/>
    </location>
</feature>
<proteinExistence type="predicted"/>
<feature type="region of interest" description="Disordered" evidence="7">
    <location>
        <begin position="821"/>
        <end position="915"/>
    </location>
</feature>
<dbReference type="Gene3D" id="1.10.238.10">
    <property type="entry name" value="EF-hand"/>
    <property type="match status" value="1"/>
</dbReference>
<dbReference type="CDD" id="cd00051">
    <property type="entry name" value="EFh"/>
    <property type="match status" value="1"/>
</dbReference>
<evidence type="ECO:0000256" key="8">
    <source>
        <dbReference type="SAM" id="Phobius"/>
    </source>
</evidence>
<evidence type="ECO:0000313" key="12">
    <source>
        <dbReference type="Proteomes" id="UP001174691"/>
    </source>
</evidence>
<sequence>MEWTTSATWTLRPRRIAVAVVSVAATASIGYILYRNFYDDAHGLSGPDSSRRLHRSNAIRRRRRSLRERAPSDATSTSAESDADENANTIAPLADGATVAEDQNTVEDDWWNDPASMPQQRAGQNIVSLLFRVSEDNARRNAYVHRGCACNACGIVPIRGIRYRCANCADFDLCETCESQGHHINTHIFYKVKIPAPPFGPRQSQPVWYTGDPENCIRKLPKSVMAKLSKETGFERPELEAFWEQWTFMANTEWRDDPDELYLAMDRRTFERCLVPSGGYRHTAPNLIHDRMFAFYDTNNDDLIGFSEFLHGLSYRKRKDKLKRIFEGFDMDRDGYVTRKDFLRIFRAYYVLYKQMHKDILEGLDDQVLGSTEVQQLVTGRQPLSGFFGREGRVPPARGSRPLEGKVARDGDMAVNGNDSRVVTEDKTDTADRNTILTSLFHPDNKYGGHHRHNYTGDDEMERASSPSEDSYMMAYAELQEGAASPRYWNALLNPPVRIEDLPSLLAGEPRLGDDLFVSHDEPEGNGTEGDGPHAETHMTLDGGNTSGPANGDNPSDEDGMPPLEPLPGHSWPSATNGAEPAELSRQSLAEHSRKVAKSKQDRAIIRGKLLDRWRRRQFYLDEEEGAVAPEGWAPESNDPLGYRDPNWETTKTGRQQVPPSPRSRASSKVRFAEDTDDFDVRSNPSTSSRSVPERWGGIEIPDAERDAGKEILYQVTQQAYNELLDILFKKKEDDALGAAMTKVQREHYKELIDGISWDDVAGPYSLHDGSKQEDLDDLRNKSLGELLAQSGYAIDPALEKRGGEANDDVLAEVDNIYAATEPSGVVEPLPSAPEAQSGERDPTMPQFRPNSAADIRSSAPAADHADEILPSPADQLNGSSEPPKDKGKGPASDEAVATSIKQGEEAQRPARAKRIPSVVIDRNSLQAWKQYQMAEDEAKARGGWGRLSFAEFQKIYMMEEQRDNRLDYLGSWIDFCIP</sequence>
<feature type="region of interest" description="Disordered" evidence="7">
    <location>
        <begin position="447"/>
        <end position="468"/>
    </location>
</feature>
<dbReference type="SMART" id="SM00054">
    <property type="entry name" value="EFh"/>
    <property type="match status" value="2"/>
</dbReference>
<dbReference type="PROSITE" id="PS50222">
    <property type="entry name" value="EF_HAND_2"/>
    <property type="match status" value="1"/>
</dbReference>
<dbReference type="PANTHER" id="PTHR23055:SF187">
    <property type="entry name" value="EF HAND DOMAIN PROTEIN (AFU_ORTHOLOGUE AFUA_6G07310)"/>
    <property type="match status" value="1"/>
</dbReference>
<dbReference type="PROSITE" id="PS01357">
    <property type="entry name" value="ZF_ZZ_1"/>
    <property type="match status" value="1"/>
</dbReference>
<dbReference type="Proteomes" id="UP001174691">
    <property type="component" value="Unassembled WGS sequence"/>
</dbReference>
<keyword evidence="8" id="KW-0812">Transmembrane</keyword>
<feature type="domain" description="ZZ-type" evidence="9">
    <location>
        <begin position="145"/>
        <end position="197"/>
    </location>
</feature>
<dbReference type="SUPFAM" id="SSF47473">
    <property type="entry name" value="EF-hand"/>
    <property type="match status" value="1"/>
</dbReference>
<dbReference type="InterPro" id="IPR043145">
    <property type="entry name" value="Znf_ZZ_sf"/>
</dbReference>
<evidence type="ECO:0000256" key="6">
    <source>
        <dbReference type="PROSITE-ProRule" id="PRU00228"/>
    </source>
</evidence>
<keyword evidence="2" id="KW-0677">Repeat</keyword>
<dbReference type="InterPro" id="IPR000433">
    <property type="entry name" value="Znf_ZZ"/>
</dbReference>
<keyword evidence="4" id="KW-0862">Zinc</keyword>
<dbReference type="Gene3D" id="3.30.60.90">
    <property type="match status" value="1"/>
</dbReference>
<dbReference type="SMART" id="SM00291">
    <property type="entry name" value="ZnF_ZZ"/>
    <property type="match status" value="1"/>
</dbReference>
<evidence type="ECO:0000313" key="11">
    <source>
        <dbReference type="EMBL" id="KAJ9161496.1"/>
    </source>
</evidence>
<keyword evidence="12" id="KW-1185">Reference proteome</keyword>
<feature type="compositionally biased region" description="Basic and acidic residues" evidence="7">
    <location>
        <begin position="589"/>
        <end position="601"/>
    </location>
</feature>
<dbReference type="PROSITE" id="PS00018">
    <property type="entry name" value="EF_HAND_1"/>
    <property type="match status" value="1"/>
</dbReference>
<evidence type="ECO:0000259" key="9">
    <source>
        <dbReference type="PROSITE" id="PS50135"/>
    </source>
</evidence>
<dbReference type="InterPro" id="IPR002048">
    <property type="entry name" value="EF_hand_dom"/>
</dbReference>
<accession>A0AA38W2K0</accession>
<dbReference type="SUPFAM" id="SSF57850">
    <property type="entry name" value="RING/U-box"/>
    <property type="match status" value="1"/>
</dbReference>
<organism evidence="11 12">
    <name type="scientific">Coniochaeta hoffmannii</name>
    <dbReference type="NCBI Taxonomy" id="91930"/>
    <lineage>
        <taxon>Eukaryota</taxon>
        <taxon>Fungi</taxon>
        <taxon>Dikarya</taxon>
        <taxon>Ascomycota</taxon>
        <taxon>Pezizomycotina</taxon>
        <taxon>Sordariomycetes</taxon>
        <taxon>Sordariomycetidae</taxon>
        <taxon>Coniochaetales</taxon>
        <taxon>Coniochaetaceae</taxon>
        <taxon>Coniochaeta</taxon>
    </lineage>
</organism>